<gene>
    <name evidence="2" type="ORF">ENM11_02235</name>
</gene>
<dbReference type="InterPro" id="IPR002052">
    <property type="entry name" value="DNA_methylase_N6_adenine_CS"/>
</dbReference>
<dbReference type="PROSITE" id="PS00092">
    <property type="entry name" value="N6_MTASE"/>
    <property type="match status" value="1"/>
</dbReference>
<dbReference type="Pfam" id="PF01170">
    <property type="entry name" value="UPF0020"/>
    <property type="match status" value="1"/>
</dbReference>
<protein>
    <recommendedName>
        <fullName evidence="1">Ribosomal RNA large subunit methyltransferase K/L-like methyltransferase domain-containing protein</fullName>
    </recommendedName>
</protein>
<dbReference type="AlphaFoldDB" id="A0A7C5LBE3"/>
<evidence type="ECO:0000313" key="2">
    <source>
        <dbReference type="EMBL" id="HHK67960.1"/>
    </source>
</evidence>
<dbReference type="PANTHER" id="PTHR14911:SF21">
    <property type="entry name" value="N2-METHYLGUANOSINE TRNA METHYLTRANSFERASE"/>
    <property type="match status" value="1"/>
</dbReference>
<dbReference type="CDD" id="cd02440">
    <property type="entry name" value="AdoMet_MTases"/>
    <property type="match status" value="1"/>
</dbReference>
<evidence type="ECO:0000259" key="1">
    <source>
        <dbReference type="Pfam" id="PF01170"/>
    </source>
</evidence>
<name>A0A7C5LBE3_CALS0</name>
<sequence length="348" mass="37845">MDVLGRSFFLLSGENPRLSAAELQQVLNILNNTSSVELINSRIASADVPQRLHGEIIERAALTKMAGLIIAAGSVERLKKDEIELAPGWENLVPEDVKGFGVDVVKISGASVNSLEVEKRFAEHILSCLPRLKVSLEKPDIVFMLLISPTTYVAGILGATKPKHFFQPRRAGRKPFRIPSALQPKLARCLVNLAVSSRDSRVLDPFAGSGAILVEAGLMGHEAVGLELKTWISNGMALNIRPFCPSVCHIVQGDAKRPPFTSAFDAIATDPPYGRSATLGGHALKGLLKKFFEAVSGAARGKARIAMIVPREEYENLLEAAVEFKPLQHHDVYVHKSLTRRVVVLGLE</sequence>
<comment type="caution">
    <text evidence="2">The sequence shown here is derived from an EMBL/GenBank/DDBJ whole genome shotgun (WGS) entry which is preliminary data.</text>
</comment>
<dbReference type="SUPFAM" id="SSF143437">
    <property type="entry name" value="THUMP domain-like"/>
    <property type="match status" value="1"/>
</dbReference>
<dbReference type="InterPro" id="IPR000241">
    <property type="entry name" value="RlmKL-like_Mtase"/>
</dbReference>
<dbReference type="PRINTS" id="PR00507">
    <property type="entry name" value="N12N6MTFRASE"/>
</dbReference>
<dbReference type="GO" id="GO:0003676">
    <property type="term" value="F:nucleic acid binding"/>
    <property type="evidence" value="ECO:0007669"/>
    <property type="project" value="InterPro"/>
</dbReference>
<dbReference type="EMBL" id="DRWN01000019">
    <property type="protein sequence ID" value="HHK67960.1"/>
    <property type="molecule type" value="Genomic_DNA"/>
</dbReference>
<dbReference type="SUPFAM" id="SSF53335">
    <property type="entry name" value="S-adenosyl-L-methionine-dependent methyltransferases"/>
    <property type="match status" value="1"/>
</dbReference>
<dbReference type="InterPro" id="IPR029063">
    <property type="entry name" value="SAM-dependent_MTases_sf"/>
</dbReference>
<reference evidence="2" key="1">
    <citation type="journal article" date="2020" name="mSystems">
        <title>Genome- and Community-Level Interaction Insights into Carbon Utilization and Element Cycling Functions of Hydrothermarchaeota in Hydrothermal Sediment.</title>
        <authorList>
            <person name="Zhou Z."/>
            <person name="Liu Y."/>
            <person name="Xu W."/>
            <person name="Pan J."/>
            <person name="Luo Z.H."/>
            <person name="Li M."/>
        </authorList>
    </citation>
    <scope>NUCLEOTIDE SEQUENCE [LARGE SCALE GENOMIC DNA]</scope>
    <source>
        <strain evidence="2">SpSt-1056</strain>
    </source>
</reference>
<organism evidence="2">
    <name type="scientific">Caldiarchaeum subterraneum</name>
    <dbReference type="NCBI Taxonomy" id="311458"/>
    <lineage>
        <taxon>Archaea</taxon>
        <taxon>Nitrososphaerota</taxon>
        <taxon>Candidatus Caldarchaeales</taxon>
        <taxon>Candidatus Caldarchaeaceae</taxon>
        <taxon>Candidatus Caldarchaeum</taxon>
    </lineage>
</organism>
<proteinExistence type="predicted"/>
<dbReference type="PANTHER" id="PTHR14911">
    <property type="entry name" value="THUMP DOMAIN-CONTAINING"/>
    <property type="match status" value="1"/>
</dbReference>
<feature type="domain" description="Ribosomal RNA large subunit methyltransferase K/L-like methyltransferase" evidence="1">
    <location>
        <begin position="172"/>
        <end position="339"/>
    </location>
</feature>
<dbReference type="Gene3D" id="3.40.50.150">
    <property type="entry name" value="Vaccinia Virus protein VP39"/>
    <property type="match status" value="1"/>
</dbReference>
<accession>A0A7C5LBE3</accession>
<dbReference type="GO" id="GO:0016423">
    <property type="term" value="F:tRNA (guanine) methyltransferase activity"/>
    <property type="evidence" value="ECO:0007669"/>
    <property type="project" value="TreeGrafter"/>
</dbReference>
<dbReference type="GO" id="GO:0030488">
    <property type="term" value="P:tRNA methylation"/>
    <property type="evidence" value="ECO:0007669"/>
    <property type="project" value="TreeGrafter"/>
</dbReference>